<feature type="compositionally biased region" description="Polar residues" evidence="1">
    <location>
        <begin position="117"/>
        <end position="140"/>
    </location>
</feature>
<dbReference type="AlphaFoldDB" id="A0A852UPL4"/>
<accession>A0A852UPL4</accession>
<dbReference type="EMBL" id="JACCCO010000001">
    <property type="protein sequence ID" value="NYF39002.1"/>
    <property type="molecule type" value="Genomic_DNA"/>
</dbReference>
<comment type="caution">
    <text evidence="3">The sequence shown here is derived from an EMBL/GenBank/DDBJ whole genome shotgun (WGS) entry which is preliminary data.</text>
</comment>
<reference evidence="3 4" key="1">
    <citation type="submission" date="2020-07" db="EMBL/GenBank/DDBJ databases">
        <title>Sequencing the genomes of 1000 actinobacteria strains.</title>
        <authorList>
            <person name="Klenk H.-P."/>
        </authorList>
    </citation>
    <scope>NUCLEOTIDE SEQUENCE [LARGE SCALE GENOMIC DNA]</scope>
    <source>
        <strain evidence="3 4">DSM 45763</strain>
    </source>
</reference>
<evidence type="ECO:0000256" key="2">
    <source>
        <dbReference type="SAM" id="SignalP"/>
    </source>
</evidence>
<protein>
    <submittedName>
        <fullName evidence="3">Uncharacterized protein</fullName>
    </submittedName>
</protein>
<dbReference type="Proteomes" id="UP000576393">
    <property type="component" value="Unassembled WGS sequence"/>
</dbReference>
<organism evidence="3 4">
    <name type="scientific">Streptosporangium sandarakinum</name>
    <dbReference type="NCBI Taxonomy" id="1260955"/>
    <lineage>
        <taxon>Bacteria</taxon>
        <taxon>Bacillati</taxon>
        <taxon>Actinomycetota</taxon>
        <taxon>Actinomycetes</taxon>
        <taxon>Streptosporangiales</taxon>
        <taxon>Streptosporangiaceae</taxon>
        <taxon>Streptosporangium</taxon>
    </lineage>
</organism>
<feature type="region of interest" description="Disordered" evidence="1">
    <location>
        <begin position="107"/>
        <end position="154"/>
    </location>
</feature>
<feature type="chain" id="PRO_5032562026" evidence="2">
    <location>
        <begin position="26"/>
        <end position="180"/>
    </location>
</feature>
<keyword evidence="2" id="KW-0732">Signal</keyword>
<evidence type="ECO:0000313" key="3">
    <source>
        <dbReference type="EMBL" id="NYF39002.1"/>
    </source>
</evidence>
<feature type="signal peptide" evidence="2">
    <location>
        <begin position="1"/>
        <end position="25"/>
    </location>
</feature>
<dbReference type="RefSeq" id="WP_179818679.1">
    <property type="nucleotide sequence ID" value="NZ_JACCCO010000001.1"/>
</dbReference>
<proteinExistence type="predicted"/>
<evidence type="ECO:0000256" key="1">
    <source>
        <dbReference type="SAM" id="MobiDB-lite"/>
    </source>
</evidence>
<evidence type="ECO:0000313" key="4">
    <source>
        <dbReference type="Proteomes" id="UP000576393"/>
    </source>
</evidence>
<keyword evidence="4" id="KW-1185">Reference proteome</keyword>
<sequence>MRALSSMIALAAAGIVAVTGTAAHADSVNLRARVMPGQEVMLTPELMPTAAYRGNVLVKLENNSVPTEVRVANCRGRSIGKVEIAPNDHAPRVAATLSRRAVRNLGRTDQDDAAQSGPAQSGPAQTDTRGATQTDTQGASRTAARDAQATPRTHLAQSCLRFKVKNLGQTPAVIKGIGYF</sequence>
<gene>
    <name evidence="3" type="ORF">HDA43_001161</name>
</gene>
<name>A0A852UPL4_9ACTN</name>